<dbReference type="EMBL" id="FNQB01000005">
    <property type="protein sequence ID" value="SDZ64795.1"/>
    <property type="molecule type" value="Genomic_DNA"/>
</dbReference>
<dbReference type="AlphaFoldDB" id="A0A1H3USC2"/>
<keyword evidence="2" id="KW-1185">Reference proteome</keyword>
<reference evidence="2" key="1">
    <citation type="submission" date="2016-10" db="EMBL/GenBank/DDBJ databases">
        <authorList>
            <person name="Varghese N."/>
            <person name="Submissions S."/>
        </authorList>
    </citation>
    <scope>NUCLEOTIDE SEQUENCE [LARGE SCALE GENOMIC DNA]</scope>
    <source>
        <strain evidence="2">DSM 44718</strain>
    </source>
</reference>
<evidence type="ECO:0000313" key="2">
    <source>
        <dbReference type="Proteomes" id="UP000199632"/>
    </source>
</evidence>
<sequence>MELPNLAEYGQHRDVAEAEFEGVPVPGLSATFYRRPVGERLATVGHYTYQGRDLLMAWGFVDEARCRFSSVVDADGGWQPPTPGCPDVAVRRADGDRGPVLGFTVRGADGRWVDGVN</sequence>
<accession>A0A1H3USC2</accession>
<dbReference type="RefSeq" id="WP_143050073.1">
    <property type="nucleotide sequence ID" value="NZ_BOND01000029.1"/>
</dbReference>
<organism evidence="1 2">
    <name type="scientific">Asanoa ishikariensis</name>
    <dbReference type="NCBI Taxonomy" id="137265"/>
    <lineage>
        <taxon>Bacteria</taxon>
        <taxon>Bacillati</taxon>
        <taxon>Actinomycetota</taxon>
        <taxon>Actinomycetes</taxon>
        <taxon>Micromonosporales</taxon>
        <taxon>Micromonosporaceae</taxon>
        <taxon>Asanoa</taxon>
    </lineage>
</organism>
<name>A0A1H3USC2_9ACTN</name>
<dbReference type="OrthoDB" id="5187921at2"/>
<dbReference type="Proteomes" id="UP000199632">
    <property type="component" value="Unassembled WGS sequence"/>
</dbReference>
<gene>
    <name evidence="1" type="ORF">SAMN05421684_7837</name>
</gene>
<dbReference type="STRING" id="137265.SAMN05421684_7837"/>
<evidence type="ECO:0000313" key="1">
    <source>
        <dbReference type="EMBL" id="SDZ64795.1"/>
    </source>
</evidence>
<protein>
    <submittedName>
        <fullName evidence="1">Uncharacterized protein</fullName>
    </submittedName>
</protein>
<proteinExistence type="predicted"/>